<keyword evidence="4" id="KW-0812">Transmembrane</keyword>
<keyword evidence="5" id="KW-0653">Protein transport</keyword>
<organism evidence="10 11">
    <name type="scientific">Abeliophyllum distichum</name>
    <dbReference type="NCBI Taxonomy" id="126358"/>
    <lineage>
        <taxon>Eukaryota</taxon>
        <taxon>Viridiplantae</taxon>
        <taxon>Streptophyta</taxon>
        <taxon>Embryophyta</taxon>
        <taxon>Tracheophyta</taxon>
        <taxon>Spermatophyta</taxon>
        <taxon>Magnoliopsida</taxon>
        <taxon>eudicotyledons</taxon>
        <taxon>Gunneridae</taxon>
        <taxon>Pentapetalae</taxon>
        <taxon>asterids</taxon>
        <taxon>lamiids</taxon>
        <taxon>Lamiales</taxon>
        <taxon>Oleaceae</taxon>
        <taxon>Forsythieae</taxon>
        <taxon>Abeliophyllum</taxon>
    </lineage>
</organism>
<dbReference type="GO" id="GO:0016020">
    <property type="term" value="C:membrane"/>
    <property type="evidence" value="ECO:0007669"/>
    <property type="project" value="UniProtKB-SubCell"/>
</dbReference>
<dbReference type="PANTHER" id="PTHR15959">
    <property type="entry name" value="SYNTAXIN-18"/>
    <property type="match status" value="1"/>
</dbReference>
<evidence type="ECO:0000256" key="3">
    <source>
        <dbReference type="ARBA" id="ARBA00022448"/>
    </source>
</evidence>
<dbReference type="GO" id="GO:0015031">
    <property type="term" value="P:protein transport"/>
    <property type="evidence" value="ECO:0007669"/>
    <property type="project" value="UniProtKB-KW"/>
</dbReference>
<evidence type="ECO:0000256" key="8">
    <source>
        <dbReference type="ARBA" id="ARBA00023136"/>
    </source>
</evidence>
<comment type="caution">
    <text evidence="10">The sequence shown here is derived from an EMBL/GenBank/DDBJ whole genome shotgun (WGS) entry which is preliminary data.</text>
</comment>
<accession>A0ABD1SWL6</accession>
<evidence type="ECO:0000256" key="6">
    <source>
        <dbReference type="ARBA" id="ARBA00022989"/>
    </source>
</evidence>
<keyword evidence="6" id="KW-1133">Transmembrane helix</keyword>
<keyword evidence="11" id="KW-1185">Reference proteome</keyword>
<evidence type="ECO:0000256" key="1">
    <source>
        <dbReference type="ARBA" id="ARBA00004211"/>
    </source>
</evidence>
<evidence type="ECO:0000256" key="7">
    <source>
        <dbReference type="ARBA" id="ARBA00023054"/>
    </source>
</evidence>
<keyword evidence="8" id="KW-0472">Membrane</keyword>
<sequence>MVFNNVVQVLILSEKLHSVTSQFDRLRAIRFQDAINRVTPRRKLKSGIENVTEGSDSSNLQSRKVNNSEVREANENQAEPIRVQQQVLDDETRTLQVISTLVDFCKFLHSLRKFSVGEHVRCCSRN</sequence>
<gene>
    <name evidence="10" type="ORF">Adt_20455</name>
</gene>
<reference evidence="11" key="1">
    <citation type="submission" date="2024-07" db="EMBL/GenBank/DDBJ databases">
        <title>Two chromosome-level genome assemblies of Korean endemic species Abeliophyllum distichum and Forsythia ovata (Oleaceae).</title>
        <authorList>
            <person name="Jang H."/>
        </authorList>
    </citation>
    <scope>NUCLEOTIDE SEQUENCE [LARGE SCALE GENOMIC DNA]</scope>
</reference>
<evidence type="ECO:0000313" key="11">
    <source>
        <dbReference type="Proteomes" id="UP001604336"/>
    </source>
</evidence>
<keyword evidence="3" id="KW-0813">Transport</keyword>
<dbReference type="EMBL" id="JBFOLK010000006">
    <property type="protein sequence ID" value="KAL2504834.1"/>
    <property type="molecule type" value="Genomic_DNA"/>
</dbReference>
<dbReference type="AlphaFoldDB" id="A0ABD1SWL6"/>
<protein>
    <submittedName>
        <fullName evidence="10">Syntaxin</fullName>
    </submittedName>
</protein>
<evidence type="ECO:0000256" key="2">
    <source>
        <dbReference type="ARBA" id="ARBA00009063"/>
    </source>
</evidence>
<evidence type="ECO:0000256" key="9">
    <source>
        <dbReference type="SAM" id="MobiDB-lite"/>
    </source>
</evidence>
<comment type="subcellular location">
    <subcellularLocation>
        <location evidence="1">Membrane</location>
        <topology evidence="1">Single-pass type IV membrane protein</topology>
    </subcellularLocation>
</comment>
<dbReference type="PANTHER" id="PTHR15959:SF0">
    <property type="entry name" value="SYNTAXIN-18"/>
    <property type="match status" value="1"/>
</dbReference>
<evidence type="ECO:0000313" key="10">
    <source>
        <dbReference type="EMBL" id="KAL2504834.1"/>
    </source>
</evidence>
<keyword evidence="7" id="KW-0175">Coiled coil</keyword>
<dbReference type="Proteomes" id="UP001604336">
    <property type="component" value="Unassembled WGS sequence"/>
</dbReference>
<proteinExistence type="inferred from homology"/>
<evidence type="ECO:0000256" key="4">
    <source>
        <dbReference type="ARBA" id="ARBA00022692"/>
    </source>
</evidence>
<feature type="compositionally biased region" description="Polar residues" evidence="9">
    <location>
        <begin position="52"/>
        <end position="68"/>
    </location>
</feature>
<name>A0ABD1SWL6_9LAMI</name>
<comment type="similarity">
    <text evidence="2">Belongs to the syntaxin family.</text>
</comment>
<feature type="region of interest" description="Disordered" evidence="9">
    <location>
        <begin position="46"/>
        <end position="78"/>
    </location>
</feature>
<evidence type="ECO:0000256" key="5">
    <source>
        <dbReference type="ARBA" id="ARBA00022927"/>
    </source>
</evidence>